<dbReference type="OrthoDB" id="1411900at2"/>
<keyword evidence="2" id="KW-1185">Reference proteome</keyword>
<dbReference type="Proteomes" id="UP000232673">
    <property type="component" value="Unassembled WGS sequence"/>
</dbReference>
<sequence length="497" mass="58230">MKSINILSVAQANSKLPDELLKTYLSASGIKMKKKELEDLTKLVRKLSSKNKDAPALYDTFFIGYKIPQISREFDLLRFGKNYIVNIELKQESTEEKIKEQLIRNEYYLSFLDQNTIHLTYVSKSNKLFRLDNDEELIEISFSDFARILKNQKTQDILNIDSQFNPSNYLVSPFNSTTKFLSGNYFLTNHQEHIKDIIVTQIENEETTFIKISAKAGTGKTLLTYDVAKFYHNQNSKKVLIIHCGKLNRGHEVLRDEHRWNIIPIKDYKKKDYSKYDVVIIDECQRIQTFQLEDILKEIKKNSSNCIFSLDPKQCLRGVEISRNINELLENSVSPINFTLTEKIRTNKEISYFIKGIFDKNYNNRKANFNNIEITYFCETDSALNHIQLLKSLDWKIINLTESTRDVLPYDVLTIPGEDNAHEVIGQEFDKVVVIVDKHFYYQENGMLSTKGYKKRPYYHPTKMLFQIMTRTQRKLNFIIIGNNEILSRAIKITDQY</sequence>
<proteinExistence type="predicted"/>
<dbReference type="AlphaFoldDB" id="A0A2N0TUN4"/>
<dbReference type="EMBL" id="LKTS01000023">
    <property type="protein sequence ID" value="PKD18431.1"/>
    <property type="molecule type" value="Genomic_DNA"/>
</dbReference>
<dbReference type="RefSeq" id="WP_079712065.1">
    <property type="nucleotide sequence ID" value="NZ_FUZC01000002.1"/>
</dbReference>
<dbReference type="Pfam" id="PF13604">
    <property type="entry name" value="AAA_30"/>
    <property type="match status" value="1"/>
</dbReference>
<comment type="caution">
    <text evidence="1">The sequence shown here is derived from an EMBL/GenBank/DDBJ whole genome shotgun (WGS) entry which is preliminary data.</text>
</comment>
<gene>
    <name evidence="1" type="ORF">APR41_04580</name>
</gene>
<evidence type="ECO:0000313" key="1">
    <source>
        <dbReference type="EMBL" id="PKD18431.1"/>
    </source>
</evidence>
<organism evidence="1 2">
    <name type="scientific">Salegentibacter salinarum</name>
    <dbReference type="NCBI Taxonomy" id="447422"/>
    <lineage>
        <taxon>Bacteria</taxon>
        <taxon>Pseudomonadati</taxon>
        <taxon>Bacteroidota</taxon>
        <taxon>Flavobacteriia</taxon>
        <taxon>Flavobacteriales</taxon>
        <taxon>Flavobacteriaceae</taxon>
        <taxon>Salegentibacter</taxon>
    </lineage>
</organism>
<accession>A0A2N0TUN4</accession>
<name>A0A2N0TUN4_9FLAO</name>
<dbReference type="InterPro" id="IPR027417">
    <property type="entry name" value="P-loop_NTPase"/>
</dbReference>
<dbReference type="Gene3D" id="3.40.50.300">
    <property type="entry name" value="P-loop containing nucleotide triphosphate hydrolases"/>
    <property type="match status" value="1"/>
</dbReference>
<reference evidence="1 2" key="1">
    <citation type="submission" date="2015-10" db="EMBL/GenBank/DDBJ databases">
        <title>Draft genome sequence of Salegentibacter salinarum KCTC 12975.</title>
        <authorList>
            <person name="Lin W."/>
            <person name="Zheng Q."/>
        </authorList>
    </citation>
    <scope>NUCLEOTIDE SEQUENCE [LARGE SCALE GENOMIC DNA]</scope>
    <source>
        <strain evidence="1 2">KCTC 12975</strain>
    </source>
</reference>
<dbReference type="STRING" id="447422.SAMN05660903_00939"/>
<evidence type="ECO:0000313" key="2">
    <source>
        <dbReference type="Proteomes" id="UP000232673"/>
    </source>
</evidence>
<dbReference type="SUPFAM" id="SSF52540">
    <property type="entry name" value="P-loop containing nucleoside triphosphate hydrolases"/>
    <property type="match status" value="1"/>
</dbReference>
<protein>
    <submittedName>
        <fullName evidence="1">Uncharacterized protein</fullName>
    </submittedName>
</protein>